<dbReference type="Proteomes" id="UP001628193">
    <property type="component" value="Unassembled WGS sequence"/>
</dbReference>
<reference evidence="1 2" key="1">
    <citation type="submission" date="2024-05" db="EMBL/GenBank/DDBJ databases">
        <authorList>
            <consortium name="Candidatus Magnetaquicoccaceae bacterium FCR-1 genome sequencing consortium"/>
            <person name="Shimoshige H."/>
            <person name="Shimamura S."/>
            <person name="Taoka A."/>
            <person name="Kobayashi H."/>
            <person name="Maekawa T."/>
        </authorList>
    </citation>
    <scope>NUCLEOTIDE SEQUENCE [LARGE SCALE GENOMIC DNA]</scope>
    <source>
        <strain evidence="1 2">FCR-1</strain>
    </source>
</reference>
<organism evidence="1 2">
    <name type="scientific">Candidatus Magnetaquiglobus chichijimensis</name>
    <dbReference type="NCBI Taxonomy" id="3141448"/>
    <lineage>
        <taxon>Bacteria</taxon>
        <taxon>Pseudomonadati</taxon>
        <taxon>Pseudomonadota</taxon>
        <taxon>Magnetococcia</taxon>
        <taxon>Magnetococcales</taxon>
        <taxon>Candidatus Magnetaquicoccaceae</taxon>
        <taxon>Candidatus Magnetaquiglobus</taxon>
    </lineage>
</organism>
<evidence type="ECO:0000313" key="2">
    <source>
        <dbReference type="Proteomes" id="UP001628193"/>
    </source>
</evidence>
<evidence type="ECO:0000313" key="1">
    <source>
        <dbReference type="EMBL" id="GAB0057217.1"/>
    </source>
</evidence>
<keyword evidence="2" id="KW-1185">Reference proteome</keyword>
<name>A0ABQ0C8J9_9PROT</name>
<reference evidence="1 2" key="2">
    <citation type="submission" date="2024-09" db="EMBL/GenBank/DDBJ databases">
        <title>Draft genome sequence of Candidatus Magnetaquicoccaceae bacterium FCR-1.</title>
        <authorList>
            <person name="Shimoshige H."/>
            <person name="Shimamura S."/>
            <person name="Taoka A."/>
            <person name="Kobayashi H."/>
            <person name="Maekawa T."/>
        </authorList>
    </citation>
    <scope>NUCLEOTIDE SEQUENCE [LARGE SCALE GENOMIC DNA]</scope>
    <source>
        <strain evidence="1 2">FCR-1</strain>
    </source>
</reference>
<comment type="caution">
    <text evidence="1">The sequence shown here is derived from an EMBL/GenBank/DDBJ whole genome shotgun (WGS) entry which is preliminary data.</text>
</comment>
<gene>
    <name evidence="1" type="ORF">SIID45300_01540</name>
</gene>
<sequence length="34" mass="3597">MTTLEWIAVGPGDYNPPAPDVNRVLILGMTGRAA</sequence>
<protein>
    <submittedName>
        <fullName evidence="1">Uncharacterized protein</fullName>
    </submittedName>
</protein>
<accession>A0ABQ0C8J9</accession>
<dbReference type="EMBL" id="BAAFGK010000004">
    <property type="protein sequence ID" value="GAB0057217.1"/>
    <property type="molecule type" value="Genomic_DNA"/>
</dbReference>
<proteinExistence type="predicted"/>